<dbReference type="Pfam" id="PF03315">
    <property type="entry name" value="SDH_beta"/>
    <property type="match status" value="1"/>
</dbReference>
<feature type="domain" description="Serine dehydratase-like alpha subunit" evidence="12">
    <location>
        <begin position="187"/>
        <end position="465"/>
    </location>
</feature>
<gene>
    <name evidence="14" type="ORF">GM920_19355</name>
</gene>
<dbReference type="InterPro" id="IPR051318">
    <property type="entry name" value="Fe-S_L-Ser"/>
</dbReference>
<evidence type="ECO:0000259" key="12">
    <source>
        <dbReference type="Pfam" id="PF03313"/>
    </source>
</evidence>
<dbReference type="GO" id="GO:0003941">
    <property type="term" value="F:L-serine ammonia-lyase activity"/>
    <property type="evidence" value="ECO:0007669"/>
    <property type="project" value="UniProtKB-EC"/>
</dbReference>
<dbReference type="EMBL" id="WNXC01000008">
    <property type="protein sequence ID" value="MBB2151063.1"/>
    <property type="molecule type" value="Genomic_DNA"/>
</dbReference>
<accession>A0ABR6F2Z9</accession>
<keyword evidence="9 11" id="KW-0456">Lyase</keyword>
<evidence type="ECO:0000256" key="10">
    <source>
        <dbReference type="ARBA" id="ARBA00049406"/>
    </source>
</evidence>
<evidence type="ECO:0000256" key="3">
    <source>
        <dbReference type="ARBA" id="ARBA00008636"/>
    </source>
</evidence>
<name>A0ABR6F2Z9_9SPHI</name>
<keyword evidence="15" id="KW-1185">Reference proteome</keyword>
<keyword evidence="5 11" id="KW-0004">4Fe-4S</keyword>
<keyword evidence="8 11" id="KW-0411">Iron-sulfur</keyword>
<reference evidence="14 15" key="1">
    <citation type="submission" date="2019-11" db="EMBL/GenBank/DDBJ databases">
        <title>Description of Pedobacter sp. LMG 31462T.</title>
        <authorList>
            <person name="Carlier A."/>
            <person name="Qi S."/>
            <person name="Vandamme P."/>
        </authorList>
    </citation>
    <scope>NUCLEOTIDE SEQUENCE [LARGE SCALE GENOMIC DNA]</scope>
    <source>
        <strain evidence="14 15">LMG 31462</strain>
    </source>
</reference>
<evidence type="ECO:0000313" key="14">
    <source>
        <dbReference type="EMBL" id="MBB2151063.1"/>
    </source>
</evidence>
<keyword evidence="4 11" id="KW-0312">Gluconeogenesis</keyword>
<organism evidence="14 15">
    <name type="scientific">Pedobacter gandavensis</name>
    <dbReference type="NCBI Taxonomy" id="2679963"/>
    <lineage>
        <taxon>Bacteria</taxon>
        <taxon>Pseudomonadati</taxon>
        <taxon>Bacteroidota</taxon>
        <taxon>Sphingobacteriia</taxon>
        <taxon>Sphingobacteriales</taxon>
        <taxon>Sphingobacteriaceae</taxon>
        <taxon>Pedobacter</taxon>
    </lineage>
</organism>
<dbReference type="EC" id="4.3.1.17" evidence="11"/>
<dbReference type="PANTHER" id="PTHR30182">
    <property type="entry name" value="L-SERINE DEHYDRATASE"/>
    <property type="match status" value="1"/>
</dbReference>
<dbReference type="InterPro" id="IPR004644">
    <property type="entry name" value="Fe-S_L-Ser_mono"/>
</dbReference>
<evidence type="ECO:0000256" key="7">
    <source>
        <dbReference type="ARBA" id="ARBA00023004"/>
    </source>
</evidence>
<dbReference type="InterPro" id="IPR005131">
    <property type="entry name" value="Ser_deHydtase_bsu"/>
</dbReference>
<keyword evidence="7 11" id="KW-0408">Iron</keyword>
<feature type="domain" description="Serine dehydratase beta chain" evidence="13">
    <location>
        <begin position="7"/>
        <end position="159"/>
    </location>
</feature>
<evidence type="ECO:0000256" key="6">
    <source>
        <dbReference type="ARBA" id="ARBA00022723"/>
    </source>
</evidence>
<dbReference type="RefSeq" id="WP_182960567.1">
    <property type="nucleotide sequence ID" value="NZ_WNXC01000008.1"/>
</dbReference>
<evidence type="ECO:0000256" key="8">
    <source>
        <dbReference type="ARBA" id="ARBA00023014"/>
    </source>
</evidence>
<evidence type="ECO:0000256" key="4">
    <source>
        <dbReference type="ARBA" id="ARBA00022432"/>
    </source>
</evidence>
<comment type="catalytic activity">
    <reaction evidence="10 11">
        <text>L-serine = pyruvate + NH4(+)</text>
        <dbReference type="Rhea" id="RHEA:19169"/>
        <dbReference type="ChEBI" id="CHEBI:15361"/>
        <dbReference type="ChEBI" id="CHEBI:28938"/>
        <dbReference type="ChEBI" id="CHEBI:33384"/>
        <dbReference type="EC" id="4.3.1.17"/>
    </reaction>
</comment>
<evidence type="ECO:0000259" key="13">
    <source>
        <dbReference type="Pfam" id="PF03315"/>
    </source>
</evidence>
<evidence type="ECO:0000256" key="9">
    <source>
        <dbReference type="ARBA" id="ARBA00023239"/>
    </source>
</evidence>
<comment type="similarity">
    <text evidence="3 11">Belongs to the iron-sulfur dependent L-serine dehydratase family.</text>
</comment>
<dbReference type="Proteomes" id="UP000636110">
    <property type="component" value="Unassembled WGS sequence"/>
</dbReference>
<comment type="cofactor">
    <cofactor evidence="1 11">
        <name>[4Fe-4S] cluster</name>
        <dbReference type="ChEBI" id="CHEBI:49883"/>
    </cofactor>
</comment>
<dbReference type="InterPro" id="IPR005130">
    <property type="entry name" value="Ser_deHydtase-like_asu"/>
</dbReference>
<evidence type="ECO:0000256" key="1">
    <source>
        <dbReference type="ARBA" id="ARBA00001966"/>
    </source>
</evidence>
<protein>
    <recommendedName>
        <fullName evidence="11">L-serine dehydratase</fullName>
        <ecNumber evidence="11">4.3.1.17</ecNumber>
    </recommendedName>
</protein>
<comment type="caution">
    <text evidence="14">The sequence shown here is derived from an EMBL/GenBank/DDBJ whole genome shotgun (WGS) entry which is preliminary data.</text>
</comment>
<evidence type="ECO:0000256" key="5">
    <source>
        <dbReference type="ARBA" id="ARBA00022485"/>
    </source>
</evidence>
<keyword evidence="6 11" id="KW-0479">Metal-binding</keyword>
<evidence type="ECO:0000313" key="15">
    <source>
        <dbReference type="Proteomes" id="UP000636110"/>
    </source>
</evidence>
<dbReference type="SUPFAM" id="SSF143548">
    <property type="entry name" value="Serine metabolism enzymes domain"/>
    <property type="match status" value="1"/>
</dbReference>
<proteinExistence type="inferred from homology"/>
<dbReference type="InterPro" id="IPR029009">
    <property type="entry name" value="ASB_dom_sf"/>
</dbReference>
<evidence type="ECO:0000256" key="11">
    <source>
        <dbReference type="RuleBase" id="RU366059"/>
    </source>
</evidence>
<comment type="pathway">
    <text evidence="2">Carbohydrate biosynthesis; gluconeogenesis.</text>
</comment>
<dbReference type="Gene3D" id="3.30.1330.90">
    <property type="entry name" value="D-3-phosphoglycerate dehydrogenase, domain 3"/>
    <property type="match status" value="1"/>
</dbReference>
<sequence>MQREQISVFDIFKIGVGPSSSHTLGPWRAAQQFTALLKQKDLLEQVDQVKILLYGSLAKTGKGHGTDVAILLGLIGADPVTFDVNSIDSTVEEIKTYKVLNLNGEKNIPFNYDEDLVFLFFESLPFHPNAVTFQAFLNTGKAISETYYSIGGGFVVKEGETGSDKEQVDLPFPVEKAADLLHWCLTTGLKVSEVVMENELAWRSEVETRKGIMQHFNVMKDCTYRGCHTAGFLPGGLNVARRACALNKRLVGNHAYTNYESWLMAIRAGGNGFNYILDWVSCFALAVNEENASFGRVVTAPTNGAAGVIPAVLQYYIAFCDGYTEEKIVQFIACASEIGSIFKKGATISAAMGGCQAEIGVSSAMAAAALTECLGGSQRQVLMAAEIAMEHHLGLTCDPIGGLVQIPCIERNTMGAIKAITASQLALQSNPDKAKVSLDAVVNTMWETALDMNSKYKETSDGGLATNIPISLPEC</sequence>
<dbReference type="Pfam" id="PF03313">
    <property type="entry name" value="SDH_alpha"/>
    <property type="match status" value="1"/>
</dbReference>
<evidence type="ECO:0000256" key="2">
    <source>
        <dbReference type="ARBA" id="ARBA00004742"/>
    </source>
</evidence>
<dbReference type="PANTHER" id="PTHR30182:SF1">
    <property type="entry name" value="L-SERINE DEHYDRATASE 1"/>
    <property type="match status" value="1"/>
</dbReference>
<dbReference type="NCBIfam" id="TIGR00720">
    <property type="entry name" value="sda_mono"/>
    <property type="match status" value="1"/>
</dbReference>